<dbReference type="EMBL" id="BNJQ01000024">
    <property type="protein sequence ID" value="GHP09256.1"/>
    <property type="molecule type" value="Genomic_DNA"/>
</dbReference>
<dbReference type="PANTHER" id="PTHR37490">
    <property type="entry name" value="EXPRESSED PROTEIN"/>
    <property type="match status" value="1"/>
</dbReference>
<comment type="caution">
    <text evidence="2">The sequence shown here is derived from an EMBL/GenBank/DDBJ whole genome shotgun (WGS) entry which is preliminary data.</text>
</comment>
<reference evidence="2" key="1">
    <citation type="submission" date="2020-10" db="EMBL/GenBank/DDBJ databases">
        <title>Unveiling of a novel bifunctional photoreceptor, Dualchrome1, isolated from a cosmopolitan green alga.</title>
        <authorList>
            <person name="Suzuki S."/>
            <person name="Kawachi M."/>
        </authorList>
    </citation>
    <scope>NUCLEOTIDE SEQUENCE</scope>
    <source>
        <strain evidence="2">NIES 2893</strain>
    </source>
</reference>
<evidence type="ECO:0000256" key="1">
    <source>
        <dbReference type="SAM" id="MobiDB-lite"/>
    </source>
</evidence>
<name>A0A830HP70_9CHLO</name>
<dbReference type="OrthoDB" id="426718at2759"/>
<feature type="region of interest" description="Disordered" evidence="1">
    <location>
        <begin position="1"/>
        <end position="23"/>
    </location>
</feature>
<dbReference type="Proteomes" id="UP000660262">
    <property type="component" value="Unassembled WGS sequence"/>
</dbReference>
<sequence length="352" mass="39798">MADASEEQQIPAPPRALSHATKADSKAGDAPLQCVPFQRSCLRGAASIAAAQNVSIAIEGDNNNNNNNSNTLLETIVVPRCSEDVKWLADFKCKDRFSIILYNKCNEPIPDILTDMPCFEVVNQTGAQNKGNDVSFLTYMVDFYDRLPEMSWFIKATVRGFGTGTTPRPELFVPFQQKYALMKGLTYMSFGSKKLGTFNPNSRFFATPFAPFLCRKRQSMWTSSARSEFAVSRARLRRWPKCFYERLRDFLVDANKRNKGMDVIYMLERFYNTMFSCSVNGCGAGGIRCKGKILCFGNSVSGSHAHFDKGFTARRNTKLPAEKGRNQKVVALGRWRSTKDTYWNRRGKDWTT</sequence>
<proteinExistence type="predicted"/>
<accession>A0A830HP70</accession>
<dbReference type="PANTHER" id="PTHR37490:SF2">
    <property type="match status" value="1"/>
</dbReference>
<dbReference type="AlphaFoldDB" id="A0A830HP70"/>
<gene>
    <name evidence="2" type="ORF">PPROV_000799300</name>
</gene>
<protein>
    <submittedName>
        <fullName evidence="2">Uncharacterized protein</fullName>
    </submittedName>
</protein>
<organism evidence="2 3">
    <name type="scientific">Pycnococcus provasolii</name>
    <dbReference type="NCBI Taxonomy" id="41880"/>
    <lineage>
        <taxon>Eukaryota</taxon>
        <taxon>Viridiplantae</taxon>
        <taxon>Chlorophyta</taxon>
        <taxon>Pseudoscourfieldiophyceae</taxon>
        <taxon>Pseudoscourfieldiales</taxon>
        <taxon>Pycnococcaceae</taxon>
        <taxon>Pycnococcus</taxon>
    </lineage>
</organism>
<evidence type="ECO:0000313" key="2">
    <source>
        <dbReference type="EMBL" id="GHP09256.1"/>
    </source>
</evidence>
<evidence type="ECO:0000313" key="3">
    <source>
        <dbReference type="Proteomes" id="UP000660262"/>
    </source>
</evidence>
<keyword evidence="3" id="KW-1185">Reference proteome</keyword>